<dbReference type="SUPFAM" id="SSF56784">
    <property type="entry name" value="HAD-like"/>
    <property type="match status" value="1"/>
</dbReference>
<evidence type="ECO:0000256" key="2">
    <source>
        <dbReference type="ARBA" id="ARBA00006024"/>
    </source>
</evidence>
<dbReference type="RefSeq" id="WP_209770564.1">
    <property type="nucleotide sequence ID" value="NZ_JAGINP010000025.1"/>
</dbReference>
<evidence type="ECO:0000313" key="18">
    <source>
        <dbReference type="EMBL" id="MBP2295911.1"/>
    </source>
</evidence>
<evidence type="ECO:0000256" key="3">
    <source>
        <dbReference type="ARBA" id="ARBA00022448"/>
    </source>
</evidence>
<gene>
    <name evidence="18" type="ORF">J2851_005725</name>
</gene>
<dbReference type="InterPro" id="IPR023299">
    <property type="entry name" value="ATPase_P-typ_cyto_dom_N"/>
</dbReference>
<dbReference type="Gene3D" id="3.40.1110.10">
    <property type="entry name" value="Calcium-transporting ATPase, cytoplasmic domain N"/>
    <property type="match status" value="1"/>
</dbReference>
<dbReference type="InterPro" id="IPR018303">
    <property type="entry name" value="ATPase_P-typ_P_site"/>
</dbReference>
<dbReference type="InterPro" id="IPR001757">
    <property type="entry name" value="P_typ_ATPase"/>
</dbReference>
<dbReference type="Gene3D" id="3.30.70.100">
    <property type="match status" value="1"/>
</dbReference>
<keyword evidence="10" id="KW-0460">Magnesium</keyword>
<feature type="domain" description="HMA" evidence="17">
    <location>
        <begin position="82"/>
        <end position="148"/>
    </location>
</feature>
<dbReference type="SUPFAM" id="SSF81660">
    <property type="entry name" value="Metal cation-transporting ATPase, ATP-binding domain N"/>
    <property type="match status" value="1"/>
</dbReference>
<feature type="transmembrane region" description="Helical" evidence="15">
    <location>
        <begin position="170"/>
        <end position="190"/>
    </location>
</feature>
<dbReference type="NCBIfam" id="TIGR01512">
    <property type="entry name" value="ATPase-IB2_Cd"/>
    <property type="match status" value="1"/>
</dbReference>
<evidence type="ECO:0000313" key="19">
    <source>
        <dbReference type="Proteomes" id="UP000781958"/>
    </source>
</evidence>
<dbReference type="Gene3D" id="3.40.50.1000">
    <property type="entry name" value="HAD superfamily/HAD-like"/>
    <property type="match status" value="1"/>
</dbReference>
<dbReference type="InterPro" id="IPR023214">
    <property type="entry name" value="HAD_sf"/>
</dbReference>
<dbReference type="SUPFAM" id="SSF81665">
    <property type="entry name" value="Calcium ATPase, transmembrane domain M"/>
    <property type="match status" value="1"/>
</dbReference>
<dbReference type="PANTHER" id="PTHR43520:SF5">
    <property type="entry name" value="CATION-TRANSPORTING P-TYPE ATPASE-RELATED"/>
    <property type="match status" value="1"/>
</dbReference>
<dbReference type="PRINTS" id="PR00119">
    <property type="entry name" value="CATATPASE"/>
</dbReference>
<dbReference type="CDD" id="cd00371">
    <property type="entry name" value="HMA"/>
    <property type="match status" value="1"/>
</dbReference>
<dbReference type="PROSITE" id="PS00154">
    <property type="entry name" value="ATPASE_E1_E2"/>
    <property type="match status" value="1"/>
</dbReference>
<feature type="transmembrane region" description="Helical" evidence="15">
    <location>
        <begin position="768"/>
        <end position="785"/>
    </location>
</feature>
<evidence type="ECO:0000256" key="11">
    <source>
        <dbReference type="ARBA" id="ARBA00022967"/>
    </source>
</evidence>
<keyword evidence="13" id="KW-0406">Ion transport</keyword>
<evidence type="ECO:0000256" key="7">
    <source>
        <dbReference type="ARBA" id="ARBA00022723"/>
    </source>
</evidence>
<evidence type="ECO:0000256" key="15">
    <source>
        <dbReference type="RuleBase" id="RU362081"/>
    </source>
</evidence>
<dbReference type="SUPFAM" id="SSF81653">
    <property type="entry name" value="Calcium ATPase, transduction domain A"/>
    <property type="match status" value="1"/>
</dbReference>
<dbReference type="NCBIfam" id="TIGR01525">
    <property type="entry name" value="ATPase-IB_hvy"/>
    <property type="match status" value="1"/>
</dbReference>
<dbReference type="InterPro" id="IPR023298">
    <property type="entry name" value="ATPase_P-typ_TM_dom_sf"/>
</dbReference>
<sequence length="826" mass="86599">MTVCLHCGQEHAEGTGTTASDGAGPFCCTGCAAAFNLVRGLGLERYYERRLVDPAARPLRPDSDAPPTDYAPHAKRAADGTATLHLMVDGMQCAACVWLIETALGRQPGVTHARLNMTTRRLTVTWREDATDANTVIDTIARIGYRAVPFDPERLGDAQAKSEKELLRSLAVAGFGASNVMLLSVSVWAGHATGMGVATRDLMHWISALICMPAIAYALRPFARSALGALRRGRTNMDVPITIGVLLATGMSLFETIHSGEHAYFDGAMMLLFFLLIGRYLDQRARGRARSAAEQLLGLHATSVTVLQEDGRSAIVPPDQVSPGATILVAVGERIAVDGRVADGVSDLDTALITGETVPGSVRPGDQVFAGMLNLTAPLRVTVTAVGEGTLLAEIVRLMEVAEQGRAKYVAIADRVSRLYAPVVHVTALGTFLAWLLLVGAPWQDSLMNAVAVLIITCPCALALAVPVVQVIASGRLMRQGILLKTATALERLAVIDTVVFDKTGTLTEGRPVPQLAGVAEDDLRLAASLAGASRHPLARALARAVPGVAVAAGVREIPGAGLALDTPDGEIRLGSRRFTGAPESAEHGAEDVAGPELWLARPGTTPVQITFLDAPRADAAAVVRALKARGIDVRLLSGDRRGAVAAVAARLGIEDWRAEQTPADKTAVLADLAAQGRKVLMVGDGLNDAPALAAASVSMSPSTAVDVSQTAADVVFQGRHLRPIVEAFEVARRSGRLVRQNFGIALVYNLCAVPLAMLGLLTPLLAALAMSSSSLIVIANALRLSRAAVARDLMNDRASLSDRDRAEPGASGPGGVPVGSQVRPV</sequence>
<evidence type="ECO:0000259" key="17">
    <source>
        <dbReference type="PROSITE" id="PS50846"/>
    </source>
</evidence>
<dbReference type="EMBL" id="JAGINP010000025">
    <property type="protein sequence ID" value="MBP2295911.1"/>
    <property type="molecule type" value="Genomic_DNA"/>
</dbReference>
<keyword evidence="8 15" id="KW-0547">Nucleotide-binding</keyword>
<dbReference type="Pfam" id="PF00403">
    <property type="entry name" value="HMA"/>
    <property type="match status" value="1"/>
</dbReference>
<dbReference type="SUPFAM" id="SSF55008">
    <property type="entry name" value="HMA, heavy metal-associated domain"/>
    <property type="match status" value="1"/>
</dbReference>
<keyword evidence="5" id="KW-0597">Phosphoprotein</keyword>
<evidence type="ECO:0000256" key="12">
    <source>
        <dbReference type="ARBA" id="ARBA00022989"/>
    </source>
</evidence>
<feature type="transmembrane region" description="Helical" evidence="15">
    <location>
        <begin position="202"/>
        <end position="219"/>
    </location>
</feature>
<evidence type="ECO:0000256" key="1">
    <source>
        <dbReference type="ARBA" id="ARBA00004651"/>
    </source>
</evidence>
<keyword evidence="6 15" id="KW-0812">Transmembrane</keyword>
<keyword evidence="19" id="KW-1185">Reference proteome</keyword>
<evidence type="ECO:0000256" key="13">
    <source>
        <dbReference type="ARBA" id="ARBA00023065"/>
    </source>
</evidence>
<dbReference type="Pfam" id="PF12156">
    <property type="entry name" value="ATPase-cat_bd"/>
    <property type="match status" value="1"/>
</dbReference>
<keyword evidence="7 15" id="KW-0479">Metal-binding</keyword>
<feature type="transmembrane region" description="Helical" evidence="15">
    <location>
        <begin position="450"/>
        <end position="473"/>
    </location>
</feature>
<feature type="transmembrane region" description="Helical" evidence="15">
    <location>
        <begin position="263"/>
        <end position="281"/>
    </location>
</feature>
<keyword evidence="12 15" id="KW-1133">Transmembrane helix</keyword>
<dbReference type="Pfam" id="PF00122">
    <property type="entry name" value="E1-E2_ATPase"/>
    <property type="match status" value="1"/>
</dbReference>
<dbReference type="NCBIfam" id="TIGR01511">
    <property type="entry name" value="ATPase-IB1_Cu"/>
    <property type="match status" value="1"/>
</dbReference>
<dbReference type="InterPro" id="IPR036412">
    <property type="entry name" value="HAD-like_sf"/>
</dbReference>
<dbReference type="InterPro" id="IPR008250">
    <property type="entry name" value="ATPase_P-typ_transduc_dom_A_sf"/>
</dbReference>
<proteinExistence type="inferred from homology"/>
<dbReference type="InterPro" id="IPR059000">
    <property type="entry name" value="ATPase_P-type_domA"/>
</dbReference>
<dbReference type="InterPro" id="IPR027256">
    <property type="entry name" value="P-typ_ATPase_IB"/>
</dbReference>
<name>A0ABS4STL6_9PROT</name>
<reference evidence="18 19" key="1">
    <citation type="submission" date="2021-03" db="EMBL/GenBank/DDBJ databases">
        <title>Genomic Encyclopedia of Type Strains, Phase III (KMG-III): the genomes of soil and plant-associated and newly described type strains.</title>
        <authorList>
            <person name="Whitman W."/>
        </authorList>
    </citation>
    <scope>NUCLEOTIDE SEQUENCE [LARGE SCALE GENOMIC DNA]</scope>
    <source>
        <strain evidence="18 19">IMMIB AFH-6</strain>
    </source>
</reference>
<dbReference type="PRINTS" id="PR00943">
    <property type="entry name" value="CUATPASE"/>
</dbReference>
<evidence type="ECO:0000256" key="4">
    <source>
        <dbReference type="ARBA" id="ARBA00022475"/>
    </source>
</evidence>
<organism evidence="18 19">
    <name type="scientific">Azospirillum rugosum</name>
    <dbReference type="NCBI Taxonomy" id="416170"/>
    <lineage>
        <taxon>Bacteria</taxon>
        <taxon>Pseudomonadati</taxon>
        <taxon>Pseudomonadota</taxon>
        <taxon>Alphaproteobacteria</taxon>
        <taxon>Rhodospirillales</taxon>
        <taxon>Azospirillaceae</taxon>
        <taxon>Azospirillum</taxon>
    </lineage>
</organism>
<dbReference type="PANTHER" id="PTHR43520">
    <property type="entry name" value="ATP7, ISOFORM B"/>
    <property type="match status" value="1"/>
</dbReference>
<feature type="transmembrane region" description="Helical" evidence="15">
    <location>
        <begin position="239"/>
        <end position="257"/>
    </location>
</feature>
<evidence type="ECO:0000256" key="14">
    <source>
        <dbReference type="ARBA" id="ARBA00023136"/>
    </source>
</evidence>
<accession>A0ABS4STL6</accession>
<comment type="subcellular location">
    <subcellularLocation>
        <location evidence="1">Cell membrane</location>
        <topology evidence="1">Multi-pass membrane protein</topology>
    </subcellularLocation>
</comment>
<protein>
    <submittedName>
        <fullName evidence="18">Cu2+-exporting ATPase</fullName>
    </submittedName>
</protein>
<evidence type="ECO:0000256" key="5">
    <source>
        <dbReference type="ARBA" id="ARBA00022553"/>
    </source>
</evidence>
<dbReference type="PROSITE" id="PS50846">
    <property type="entry name" value="HMA_2"/>
    <property type="match status" value="1"/>
</dbReference>
<dbReference type="Proteomes" id="UP000781958">
    <property type="component" value="Unassembled WGS sequence"/>
</dbReference>
<evidence type="ECO:0000256" key="6">
    <source>
        <dbReference type="ARBA" id="ARBA00022692"/>
    </source>
</evidence>
<feature type="transmembrane region" description="Helical" evidence="15">
    <location>
        <begin position="419"/>
        <end position="438"/>
    </location>
</feature>
<dbReference type="Pfam" id="PF00702">
    <property type="entry name" value="Hydrolase"/>
    <property type="match status" value="1"/>
</dbReference>
<keyword evidence="4 15" id="KW-1003">Cell membrane</keyword>
<keyword evidence="3" id="KW-0813">Transport</keyword>
<evidence type="ECO:0000256" key="9">
    <source>
        <dbReference type="ARBA" id="ARBA00022840"/>
    </source>
</evidence>
<feature type="transmembrane region" description="Helical" evidence="15">
    <location>
        <begin position="743"/>
        <end position="762"/>
    </location>
</feature>
<comment type="caution">
    <text evidence="18">The sequence shown here is derived from an EMBL/GenBank/DDBJ whole genome shotgun (WGS) entry which is preliminary data.</text>
</comment>
<dbReference type="InterPro" id="IPR021993">
    <property type="entry name" value="ATPase-cat-bd"/>
</dbReference>
<dbReference type="InterPro" id="IPR006121">
    <property type="entry name" value="HMA_dom"/>
</dbReference>
<keyword evidence="11" id="KW-1278">Translocase</keyword>
<comment type="similarity">
    <text evidence="2 15">Belongs to the cation transport ATPase (P-type) (TC 3.A.3) family. Type IB subfamily.</text>
</comment>
<evidence type="ECO:0000256" key="8">
    <source>
        <dbReference type="ARBA" id="ARBA00022741"/>
    </source>
</evidence>
<keyword evidence="14 15" id="KW-0472">Membrane</keyword>
<dbReference type="InterPro" id="IPR036163">
    <property type="entry name" value="HMA_dom_sf"/>
</dbReference>
<keyword evidence="9 15" id="KW-0067">ATP-binding</keyword>
<evidence type="ECO:0000256" key="16">
    <source>
        <dbReference type="SAM" id="MobiDB-lite"/>
    </source>
</evidence>
<dbReference type="NCBIfam" id="TIGR01494">
    <property type="entry name" value="ATPase_P-type"/>
    <property type="match status" value="1"/>
</dbReference>
<evidence type="ECO:0000256" key="10">
    <source>
        <dbReference type="ARBA" id="ARBA00022842"/>
    </source>
</evidence>
<feature type="region of interest" description="Disordered" evidence="16">
    <location>
        <begin position="801"/>
        <end position="826"/>
    </location>
</feature>
<dbReference type="Gene3D" id="2.70.150.10">
    <property type="entry name" value="Calcium-transporting ATPase, cytoplasmic transduction domain A"/>
    <property type="match status" value="1"/>
</dbReference>